<name>A0A383B434_9ZZZZ</name>
<organism evidence="1">
    <name type="scientific">marine metagenome</name>
    <dbReference type="NCBI Taxonomy" id="408172"/>
    <lineage>
        <taxon>unclassified sequences</taxon>
        <taxon>metagenomes</taxon>
        <taxon>ecological metagenomes</taxon>
    </lineage>
</organism>
<sequence>MIKTETKEINGVQFNISRKVEDGFIIKNIEVNHNENQFSFQERVKALTKENFSDILTFAGLQIIDTFGNYKLDEFNHETSDRLIIISKK</sequence>
<dbReference type="AlphaFoldDB" id="A0A383B434"/>
<protein>
    <submittedName>
        <fullName evidence="1">Uncharacterized protein</fullName>
    </submittedName>
</protein>
<dbReference type="EMBL" id="UINC01197405">
    <property type="protein sequence ID" value="SVE14877.1"/>
    <property type="molecule type" value="Genomic_DNA"/>
</dbReference>
<gene>
    <name evidence="1" type="ORF">METZ01_LOCUS467731</name>
</gene>
<proteinExistence type="predicted"/>
<reference evidence="1" key="1">
    <citation type="submission" date="2018-05" db="EMBL/GenBank/DDBJ databases">
        <authorList>
            <person name="Lanie J.A."/>
            <person name="Ng W.-L."/>
            <person name="Kazmierczak K.M."/>
            <person name="Andrzejewski T.M."/>
            <person name="Davidsen T.M."/>
            <person name="Wayne K.J."/>
            <person name="Tettelin H."/>
            <person name="Glass J.I."/>
            <person name="Rusch D."/>
            <person name="Podicherti R."/>
            <person name="Tsui H.-C.T."/>
            <person name="Winkler M.E."/>
        </authorList>
    </citation>
    <scope>NUCLEOTIDE SEQUENCE</scope>
</reference>
<accession>A0A383B434</accession>
<evidence type="ECO:0000313" key="1">
    <source>
        <dbReference type="EMBL" id="SVE14877.1"/>
    </source>
</evidence>